<gene>
    <name evidence="3" type="ORF">G1V77_16500</name>
</gene>
<comment type="caution">
    <text evidence="3">The sequence shown here is derived from an EMBL/GenBank/DDBJ whole genome shotgun (WGS) entry which is preliminary data.</text>
</comment>
<name>A0A717AWT7_SALTI</name>
<feature type="region of interest" description="Disordered" evidence="1">
    <location>
        <begin position="261"/>
        <end position="284"/>
    </location>
</feature>
<evidence type="ECO:0000313" key="3">
    <source>
        <dbReference type="EMBL" id="HAD5749666.1"/>
    </source>
</evidence>
<reference evidence="3" key="2">
    <citation type="submission" date="2019-01" db="EMBL/GenBank/DDBJ databases">
        <authorList>
            <consortium name="NCBI Pathogen Detection Project"/>
        </authorList>
    </citation>
    <scope>NUCLEOTIDE SEQUENCE</scope>
    <source>
        <strain evidence="3">CT18</strain>
    </source>
</reference>
<feature type="domain" description="DUF551" evidence="2">
    <location>
        <begin position="328"/>
        <end position="393"/>
    </location>
</feature>
<dbReference type="InterPro" id="IPR007539">
    <property type="entry name" value="DUF551"/>
</dbReference>
<dbReference type="AlphaFoldDB" id="A0A717AWT7"/>
<sequence>MTTITKERIELFIKNPLENGLTRGEQMELARIALASLEADPVKRVNSDQMRRVCLEANRHLDKYDAMAKEVNKLLGRIAPPAPVVPEEISTTHTMLPAMSDQLMAFGYVKGWNACRAAMLHAGNFRKNANSSTNNFREIAETSTNSPVIPGEVLSAILKFARVRADFDDFDGDRRGIGDCLDEAEQELIVTINKYASQLAAEPIATNDVREQQTAVPPIQADVAQAIENLKQKLVECNRYNYCADAVKGVEDACRAVSYSQADNQPASGNQAAESNRGNEWTGNPDIDNAIIMLDRIDTLENCDDDRIEAVKAVLRRLAVNSPVTPDGWISCSERMPNTKTAVLVAVEFDRKGDWRMKWATYIPGHPDANDGWIIPGASWKPSHWMPLPEPPQESKSE</sequence>
<reference evidence="3" key="1">
    <citation type="journal article" date="2018" name="Genome Biol.">
        <title>SKESA: strategic k-mer extension for scrupulous assemblies.</title>
        <authorList>
            <person name="Souvorov A."/>
            <person name="Agarwala R."/>
            <person name="Lipman D.J."/>
        </authorList>
    </citation>
    <scope>NUCLEOTIDE SEQUENCE</scope>
    <source>
        <strain evidence="3">CT18</strain>
    </source>
</reference>
<proteinExistence type="predicted"/>
<organism evidence="3">
    <name type="scientific">Salmonella enterica subsp. enterica serovar Typhi str. CT18</name>
    <dbReference type="NCBI Taxonomy" id="220341"/>
    <lineage>
        <taxon>Bacteria</taxon>
        <taxon>Pseudomonadati</taxon>
        <taxon>Pseudomonadota</taxon>
        <taxon>Gammaproteobacteria</taxon>
        <taxon>Enterobacterales</taxon>
        <taxon>Enterobacteriaceae</taxon>
        <taxon>Salmonella</taxon>
    </lineage>
</organism>
<accession>A0A717AWT7</accession>
<dbReference type="Pfam" id="PF04448">
    <property type="entry name" value="DUF551"/>
    <property type="match status" value="1"/>
</dbReference>
<evidence type="ECO:0000256" key="1">
    <source>
        <dbReference type="SAM" id="MobiDB-lite"/>
    </source>
</evidence>
<dbReference type="EMBL" id="DAAPFU010000020">
    <property type="protein sequence ID" value="HAD5749666.1"/>
    <property type="molecule type" value="Genomic_DNA"/>
</dbReference>
<protein>
    <submittedName>
        <fullName evidence="3">DUF551 domain-containing protein</fullName>
    </submittedName>
</protein>
<evidence type="ECO:0000259" key="2">
    <source>
        <dbReference type="Pfam" id="PF04448"/>
    </source>
</evidence>
<feature type="compositionally biased region" description="Polar residues" evidence="1">
    <location>
        <begin position="261"/>
        <end position="282"/>
    </location>
</feature>